<feature type="non-terminal residue" evidence="1">
    <location>
        <position position="1"/>
    </location>
</feature>
<dbReference type="Proteomes" id="UP001233999">
    <property type="component" value="Unassembled WGS sequence"/>
</dbReference>
<evidence type="ECO:0000313" key="1">
    <source>
        <dbReference type="EMBL" id="KAJ9589863.1"/>
    </source>
</evidence>
<comment type="caution">
    <text evidence="1">The sequence shown here is derived from an EMBL/GenBank/DDBJ whole genome shotgun (WGS) entry which is preliminary data.</text>
</comment>
<reference evidence="1" key="2">
    <citation type="submission" date="2023-05" db="EMBL/GenBank/DDBJ databases">
        <authorList>
            <person name="Fouks B."/>
        </authorList>
    </citation>
    <scope>NUCLEOTIDE SEQUENCE</scope>
    <source>
        <strain evidence="1">Stay&amp;Tobe</strain>
        <tissue evidence="1">Testes</tissue>
    </source>
</reference>
<dbReference type="AlphaFoldDB" id="A0AAD7ZZY4"/>
<proteinExistence type="predicted"/>
<dbReference type="EMBL" id="JASPKZ010004590">
    <property type="protein sequence ID" value="KAJ9589863.1"/>
    <property type="molecule type" value="Genomic_DNA"/>
</dbReference>
<protein>
    <submittedName>
        <fullName evidence="1">Uncharacterized protein</fullName>
    </submittedName>
</protein>
<feature type="non-terminal residue" evidence="1">
    <location>
        <position position="62"/>
    </location>
</feature>
<keyword evidence="2" id="KW-1185">Reference proteome</keyword>
<sequence>NNDEYGTFPCPSSIAQKKKLSVTQSLPTHCNKNGFQVYLKVNQPRIHRRRGQPILPNAADNR</sequence>
<gene>
    <name evidence="1" type="ORF">L9F63_017018</name>
</gene>
<accession>A0AAD7ZZY4</accession>
<name>A0AAD7ZZY4_DIPPU</name>
<organism evidence="1 2">
    <name type="scientific">Diploptera punctata</name>
    <name type="common">Pacific beetle cockroach</name>
    <dbReference type="NCBI Taxonomy" id="6984"/>
    <lineage>
        <taxon>Eukaryota</taxon>
        <taxon>Metazoa</taxon>
        <taxon>Ecdysozoa</taxon>
        <taxon>Arthropoda</taxon>
        <taxon>Hexapoda</taxon>
        <taxon>Insecta</taxon>
        <taxon>Pterygota</taxon>
        <taxon>Neoptera</taxon>
        <taxon>Polyneoptera</taxon>
        <taxon>Dictyoptera</taxon>
        <taxon>Blattodea</taxon>
        <taxon>Blaberoidea</taxon>
        <taxon>Blaberidae</taxon>
        <taxon>Diplopterinae</taxon>
        <taxon>Diploptera</taxon>
    </lineage>
</organism>
<evidence type="ECO:0000313" key="2">
    <source>
        <dbReference type="Proteomes" id="UP001233999"/>
    </source>
</evidence>
<reference evidence="1" key="1">
    <citation type="journal article" date="2023" name="IScience">
        <title>Live-bearing cockroach genome reveals convergent evolutionary mechanisms linked to viviparity in insects and beyond.</title>
        <authorList>
            <person name="Fouks B."/>
            <person name="Harrison M.C."/>
            <person name="Mikhailova A.A."/>
            <person name="Marchal E."/>
            <person name="English S."/>
            <person name="Carruthers M."/>
            <person name="Jennings E.C."/>
            <person name="Chiamaka E.L."/>
            <person name="Frigard R.A."/>
            <person name="Pippel M."/>
            <person name="Attardo G.M."/>
            <person name="Benoit J.B."/>
            <person name="Bornberg-Bauer E."/>
            <person name="Tobe S.S."/>
        </authorList>
    </citation>
    <scope>NUCLEOTIDE SEQUENCE</scope>
    <source>
        <strain evidence="1">Stay&amp;Tobe</strain>
    </source>
</reference>